<accession>A0A8J6BPT2</accession>
<dbReference type="AlphaFoldDB" id="A0A8J6BPT2"/>
<comment type="caution">
    <text evidence="1">The sequence shown here is derived from an EMBL/GenBank/DDBJ whole genome shotgun (WGS) entry which is preliminary data.</text>
</comment>
<reference evidence="1" key="2">
    <citation type="submission" date="2021-02" db="EMBL/GenBank/DDBJ databases">
        <authorList>
            <person name="Kimball J.A."/>
            <person name="Haas M.W."/>
            <person name="Macchietto M."/>
            <person name="Kono T."/>
            <person name="Duquette J."/>
            <person name="Shao M."/>
        </authorList>
    </citation>
    <scope>NUCLEOTIDE SEQUENCE</scope>
    <source>
        <tissue evidence="1">Fresh leaf tissue</tissue>
    </source>
</reference>
<sequence length="67" mass="7481">MAMSVHLPYYAANCTMPPPPYLFSGCYHGIPQPPSCRRLLPVVRPQPTRFVDEDLFGDDDTAGCHVM</sequence>
<proteinExistence type="predicted"/>
<organism evidence="1 2">
    <name type="scientific">Zizania palustris</name>
    <name type="common">Northern wild rice</name>
    <dbReference type="NCBI Taxonomy" id="103762"/>
    <lineage>
        <taxon>Eukaryota</taxon>
        <taxon>Viridiplantae</taxon>
        <taxon>Streptophyta</taxon>
        <taxon>Embryophyta</taxon>
        <taxon>Tracheophyta</taxon>
        <taxon>Spermatophyta</taxon>
        <taxon>Magnoliopsida</taxon>
        <taxon>Liliopsida</taxon>
        <taxon>Poales</taxon>
        <taxon>Poaceae</taxon>
        <taxon>BOP clade</taxon>
        <taxon>Oryzoideae</taxon>
        <taxon>Oryzeae</taxon>
        <taxon>Zizaniinae</taxon>
        <taxon>Zizania</taxon>
    </lineage>
</organism>
<gene>
    <name evidence="1" type="ORF">GUJ93_ZPchr0010g8543</name>
</gene>
<dbReference type="EMBL" id="JAAALK010000082">
    <property type="protein sequence ID" value="KAG8086953.1"/>
    <property type="molecule type" value="Genomic_DNA"/>
</dbReference>
<dbReference type="OrthoDB" id="10332906at2759"/>
<keyword evidence="2" id="KW-1185">Reference proteome</keyword>
<reference evidence="1" key="1">
    <citation type="journal article" date="2021" name="bioRxiv">
        <title>Whole Genome Assembly and Annotation of Northern Wild Rice, Zizania palustris L., Supports a Whole Genome Duplication in the Zizania Genus.</title>
        <authorList>
            <person name="Haas M."/>
            <person name="Kono T."/>
            <person name="Macchietto M."/>
            <person name="Millas R."/>
            <person name="McGilp L."/>
            <person name="Shao M."/>
            <person name="Duquette J."/>
            <person name="Hirsch C.N."/>
            <person name="Kimball J."/>
        </authorList>
    </citation>
    <scope>NUCLEOTIDE SEQUENCE</scope>
    <source>
        <tissue evidence="1">Fresh leaf tissue</tissue>
    </source>
</reference>
<dbReference type="Proteomes" id="UP000729402">
    <property type="component" value="Unassembled WGS sequence"/>
</dbReference>
<evidence type="ECO:0000313" key="1">
    <source>
        <dbReference type="EMBL" id="KAG8086953.1"/>
    </source>
</evidence>
<name>A0A8J6BPT2_ZIZPA</name>
<evidence type="ECO:0000313" key="2">
    <source>
        <dbReference type="Proteomes" id="UP000729402"/>
    </source>
</evidence>
<protein>
    <submittedName>
        <fullName evidence="1">Uncharacterized protein</fullName>
    </submittedName>
</protein>